<dbReference type="OrthoDB" id="5425163at2759"/>
<reference evidence="4 5" key="1">
    <citation type="submission" date="2019-09" db="EMBL/GenBank/DDBJ databases">
        <title>Draft genome of the ectomycorrhizal ascomycete Sphaerosporella brunnea.</title>
        <authorList>
            <consortium name="DOE Joint Genome Institute"/>
            <person name="Benucci G.M."/>
            <person name="Marozzi G."/>
            <person name="Antonielli L."/>
            <person name="Sanchez S."/>
            <person name="Marco P."/>
            <person name="Wang X."/>
            <person name="Falini L.B."/>
            <person name="Barry K."/>
            <person name="Haridas S."/>
            <person name="Lipzen A."/>
            <person name="Labutti K."/>
            <person name="Grigoriev I.V."/>
            <person name="Murat C."/>
            <person name="Martin F."/>
            <person name="Albertini E."/>
            <person name="Donnini D."/>
            <person name="Bonito G."/>
        </authorList>
    </citation>
    <scope>NUCLEOTIDE SEQUENCE [LARGE SCALE GENOMIC DNA]</scope>
    <source>
        <strain evidence="4 5">Sb_GMNB300</strain>
    </source>
</reference>
<dbReference type="AlphaFoldDB" id="A0A5J5EDW5"/>
<feature type="region of interest" description="Disordered" evidence="2">
    <location>
        <begin position="129"/>
        <end position="157"/>
    </location>
</feature>
<proteinExistence type="predicted"/>
<feature type="domain" description="C3H1-type" evidence="3">
    <location>
        <begin position="166"/>
        <end position="193"/>
    </location>
</feature>
<dbReference type="EMBL" id="VXIS01000427">
    <property type="protein sequence ID" value="KAA8893554.1"/>
    <property type="molecule type" value="Genomic_DNA"/>
</dbReference>
<protein>
    <recommendedName>
        <fullName evidence="3">C3H1-type domain-containing protein</fullName>
    </recommendedName>
</protein>
<keyword evidence="1" id="KW-0479">Metal-binding</keyword>
<dbReference type="InParanoid" id="A0A5J5EDW5"/>
<evidence type="ECO:0000256" key="2">
    <source>
        <dbReference type="SAM" id="MobiDB-lite"/>
    </source>
</evidence>
<evidence type="ECO:0000313" key="4">
    <source>
        <dbReference type="EMBL" id="KAA8893554.1"/>
    </source>
</evidence>
<feature type="zinc finger region" description="C3H1-type" evidence="1">
    <location>
        <begin position="166"/>
        <end position="193"/>
    </location>
</feature>
<keyword evidence="1" id="KW-0862">Zinc</keyword>
<dbReference type="PROSITE" id="PS50103">
    <property type="entry name" value="ZF_C3H1"/>
    <property type="match status" value="1"/>
</dbReference>
<organism evidence="4 5">
    <name type="scientific">Sphaerosporella brunnea</name>
    <dbReference type="NCBI Taxonomy" id="1250544"/>
    <lineage>
        <taxon>Eukaryota</taxon>
        <taxon>Fungi</taxon>
        <taxon>Dikarya</taxon>
        <taxon>Ascomycota</taxon>
        <taxon>Pezizomycotina</taxon>
        <taxon>Pezizomycetes</taxon>
        <taxon>Pezizales</taxon>
        <taxon>Pyronemataceae</taxon>
        <taxon>Sphaerosporella</taxon>
    </lineage>
</organism>
<name>A0A5J5EDW5_9PEZI</name>
<accession>A0A5J5EDW5</accession>
<keyword evidence="1" id="KW-0863">Zinc-finger</keyword>
<comment type="caution">
    <text evidence="4">The sequence shown here is derived from an EMBL/GenBank/DDBJ whole genome shotgun (WGS) entry which is preliminary data.</text>
</comment>
<evidence type="ECO:0000256" key="1">
    <source>
        <dbReference type="PROSITE-ProRule" id="PRU00723"/>
    </source>
</evidence>
<evidence type="ECO:0000259" key="3">
    <source>
        <dbReference type="PROSITE" id="PS50103"/>
    </source>
</evidence>
<sequence length="241" mass="26792">MKLSASVTPTFRRKKTLTLGTYTIPTIEQDHVSDDYPGGILSLMQPFEIYGQIPVQFAPLGIRLDLQIALSSYRDLLYSIYRTHSFESVKSFHFTFHDKRLSLECYDSDGWRDLDPNLQISTLCQHEDSSAATNSNHNKRPFNSHHGSGGDTRHSITSGWEKNVGSQAPTICFDFNKGQCAQGLECPYHHICCRCLESPPTLDHDRITGGSADSDANSAPLGSGGKIMYTKMGWIWPGSGD</sequence>
<gene>
    <name evidence="4" type="ORF">FN846DRAFT_895883</name>
</gene>
<dbReference type="GO" id="GO:0008270">
    <property type="term" value="F:zinc ion binding"/>
    <property type="evidence" value="ECO:0007669"/>
    <property type="project" value="UniProtKB-KW"/>
</dbReference>
<dbReference type="InterPro" id="IPR000571">
    <property type="entry name" value="Znf_CCCH"/>
</dbReference>
<keyword evidence="5" id="KW-1185">Reference proteome</keyword>
<evidence type="ECO:0000313" key="5">
    <source>
        <dbReference type="Proteomes" id="UP000326924"/>
    </source>
</evidence>
<dbReference type="Proteomes" id="UP000326924">
    <property type="component" value="Unassembled WGS sequence"/>
</dbReference>